<dbReference type="InterPro" id="IPR036942">
    <property type="entry name" value="Beta-barrel_TonB_sf"/>
</dbReference>
<dbReference type="Proteomes" id="UP000824281">
    <property type="component" value="Chromosome"/>
</dbReference>
<evidence type="ECO:0000313" key="14">
    <source>
        <dbReference type="Proteomes" id="UP000824281"/>
    </source>
</evidence>
<evidence type="ECO:0000256" key="3">
    <source>
        <dbReference type="ARBA" id="ARBA00022452"/>
    </source>
</evidence>
<dbReference type="InterPro" id="IPR000531">
    <property type="entry name" value="Beta-barrel_TonB"/>
</dbReference>
<dbReference type="Pfam" id="PF00593">
    <property type="entry name" value="TonB_dep_Rec_b-barrel"/>
    <property type="match status" value="1"/>
</dbReference>
<dbReference type="Gene3D" id="2.40.170.20">
    <property type="entry name" value="TonB-dependent receptor, beta-barrel domain"/>
    <property type="match status" value="1"/>
</dbReference>
<dbReference type="PANTHER" id="PTHR47234:SF2">
    <property type="entry name" value="TONB-DEPENDENT RECEPTOR"/>
    <property type="match status" value="1"/>
</dbReference>
<keyword evidence="10" id="KW-0732">Signal</keyword>
<comment type="subcellular location">
    <subcellularLocation>
        <location evidence="1 8">Cell outer membrane</location>
        <topology evidence="1 8">Multi-pass membrane protein</topology>
    </subcellularLocation>
</comment>
<gene>
    <name evidence="13" type="ORF">K3148_08060</name>
</gene>
<feature type="domain" description="TonB-dependent receptor plug" evidence="12">
    <location>
        <begin position="81"/>
        <end position="199"/>
    </location>
</feature>
<evidence type="ECO:0000256" key="1">
    <source>
        <dbReference type="ARBA" id="ARBA00004571"/>
    </source>
</evidence>
<dbReference type="InterPro" id="IPR037066">
    <property type="entry name" value="Plug_dom_sf"/>
</dbReference>
<evidence type="ECO:0000256" key="6">
    <source>
        <dbReference type="ARBA" id="ARBA00023136"/>
    </source>
</evidence>
<evidence type="ECO:0000259" key="12">
    <source>
        <dbReference type="Pfam" id="PF07715"/>
    </source>
</evidence>
<keyword evidence="3 8" id="KW-1134">Transmembrane beta strand</keyword>
<evidence type="ECO:0000313" key="13">
    <source>
        <dbReference type="EMBL" id="QZD88816.1"/>
    </source>
</evidence>
<dbReference type="EMBL" id="CP081295">
    <property type="protein sequence ID" value="QZD88816.1"/>
    <property type="molecule type" value="Genomic_DNA"/>
</dbReference>
<dbReference type="SUPFAM" id="SSF56935">
    <property type="entry name" value="Porins"/>
    <property type="match status" value="1"/>
</dbReference>
<keyword evidence="7 8" id="KW-0998">Cell outer membrane</keyword>
<dbReference type="InterPro" id="IPR039426">
    <property type="entry name" value="TonB-dep_rcpt-like"/>
</dbReference>
<evidence type="ECO:0000256" key="4">
    <source>
        <dbReference type="ARBA" id="ARBA00022692"/>
    </source>
</evidence>
<feature type="signal peptide" evidence="10">
    <location>
        <begin position="1"/>
        <end position="34"/>
    </location>
</feature>
<organism evidence="13 14">
    <name type="scientific">Qipengyuania aurantiaca</name>
    <dbReference type="NCBI Taxonomy" id="2867233"/>
    <lineage>
        <taxon>Bacteria</taxon>
        <taxon>Pseudomonadati</taxon>
        <taxon>Pseudomonadota</taxon>
        <taxon>Alphaproteobacteria</taxon>
        <taxon>Sphingomonadales</taxon>
        <taxon>Erythrobacteraceae</taxon>
        <taxon>Qipengyuania</taxon>
    </lineage>
</organism>
<protein>
    <submittedName>
        <fullName evidence="13">TonB-dependent receptor</fullName>
    </submittedName>
</protein>
<accession>A0ABX8ZJA7</accession>
<proteinExistence type="inferred from homology"/>
<evidence type="ECO:0000256" key="9">
    <source>
        <dbReference type="RuleBase" id="RU003357"/>
    </source>
</evidence>
<evidence type="ECO:0000256" key="7">
    <source>
        <dbReference type="ARBA" id="ARBA00023237"/>
    </source>
</evidence>
<evidence type="ECO:0000256" key="8">
    <source>
        <dbReference type="PROSITE-ProRule" id="PRU01360"/>
    </source>
</evidence>
<reference evidence="13 14" key="1">
    <citation type="submission" date="2021-08" db="EMBL/GenBank/DDBJ databases">
        <title>Comparative Genomics Analysis of the Genus Qipengyuania Reveals Extensive Genetic Diversity and Metabolic Versatility, Including the Description of Fifteen Novel Species.</title>
        <authorList>
            <person name="Liu Y."/>
        </authorList>
    </citation>
    <scope>NUCLEOTIDE SEQUENCE [LARGE SCALE GENOMIC DNA]</scope>
    <source>
        <strain evidence="13 14">1NDH13</strain>
    </source>
</reference>
<dbReference type="Gene3D" id="2.170.130.10">
    <property type="entry name" value="TonB-dependent receptor, plug domain"/>
    <property type="match status" value="1"/>
</dbReference>
<feature type="domain" description="TonB-dependent receptor-like beta-barrel" evidence="11">
    <location>
        <begin position="416"/>
        <end position="1020"/>
    </location>
</feature>
<evidence type="ECO:0000256" key="2">
    <source>
        <dbReference type="ARBA" id="ARBA00022448"/>
    </source>
</evidence>
<evidence type="ECO:0000256" key="5">
    <source>
        <dbReference type="ARBA" id="ARBA00023077"/>
    </source>
</evidence>
<keyword evidence="2 8" id="KW-0813">Transport</keyword>
<dbReference type="PROSITE" id="PS52016">
    <property type="entry name" value="TONB_DEPENDENT_REC_3"/>
    <property type="match status" value="1"/>
</dbReference>
<dbReference type="Pfam" id="PF07715">
    <property type="entry name" value="Plug"/>
    <property type="match status" value="1"/>
</dbReference>
<evidence type="ECO:0000256" key="10">
    <source>
        <dbReference type="SAM" id="SignalP"/>
    </source>
</evidence>
<keyword evidence="13" id="KW-0675">Receptor</keyword>
<feature type="chain" id="PRO_5047349443" evidence="10">
    <location>
        <begin position="35"/>
        <end position="1060"/>
    </location>
</feature>
<keyword evidence="5 9" id="KW-0798">TonB box</keyword>
<keyword evidence="14" id="KW-1185">Reference proteome</keyword>
<dbReference type="RefSeq" id="WP_221424326.1">
    <property type="nucleotide sequence ID" value="NZ_CP081295.1"/>
</dbReference>
<sequence length="1060" mass="115825">MKIRPYSSTRNVSRLLAGSGLATIAMTLASPVAAQDGSVVNDGAQEEQEEVVSVDNEPTVATDAQTITVTGSRIRRSEATSSAPLQIIDPDIARRTGATDTAEIVQNSPIANGSSQITSAISANAVANGGQGAETVSLRGLGAERTLVLLNSRRAGPAGTRGGVSSFDLNVLPSSIVESVEILKDGASSIYGSDAVAGVVNILTKRSTDGLEIDGSVTLPFESGGEIFQGSLAWGKEFDRGHIMFAGEFYRQNELERQDRDYLDCDYDYLFRTEDGDERVDLIDPRTGELACNGTTWGHVWAYYPNNVPRTNSPSVLMQYSYGDDDLGRFVPAPGPVTGLFDISAPPGWFPVAFWSPESQGVTNRYSPIEQRDSVIPETDRYTAYVEGSFALSDSIEAYAEGLFNRRRTYVDSHSQFYNFGLSGLYYAEGDPDDPFPGWNGNIQFLSPTGILDNYDNEIEVDYYRGVLGFRGDLSDSIGFDIHGQYSRSDGDYTIDQILQDVISQQTDRAYGYGCAGLVTPISGRQCLQLNWVDPRVMAGDLTPEEEAYLTETETGNTLYTQAFIEASIAGELFDMPAGTVGFAAGAVYRRDTINDLPGHVTYAPNPDFDPTLSEDDPDYERPFIDNAFANPFSSGNTVGRRDTSEAFVEVEVPLQRDKPLVQELTISASARITNVNSVRDSDGFEDSDNGNITYKLQGNWQVNDWLRFRGTYGTSYRAPALFELFLADQVSGARQTIDPCVNWGDALANGAITQRIADNCAAEGLAPDRTGAGIQVSVFTSGGVGVLESETSRAMTASTILTPYIGPNSDLALTIDYFDIKVKDEIAQLTAASILRNCYDSEDFPNSTFCQLFERGQDGDPTNIRSVRRAFINVDEQLNRGIDFTLRASHDFGSAGRLSLLAQSTYQLEDTINRLGEFDDYNGDVGDPKFTADINLVYDYEGWSLLYGMDIIGASSSEEDYIEDFGVLCRTPETSEFAEFVYLGDYCVRPRTDAVFYHNLSLTKEFADRFVITAGVSNLLDTRPPEVSGITTIGGATPLFASQYDWLGRRAFVRAGIKF</sequence>
<keyword evidence="6 8" id="KW-0472">Membrane</keyword>
<dbReference type="InterPro" id="IPR012910">
    <property type="entry name" value="Plug_dom"/>
</dbReference>
<comment type="similarity">
    <text evidence="8 9">Belongs to the TonB-dependent receptor family.</text>
</comment>
<evidence type="ECO:0000259" key="11">
    <source>
        <dbReference type="Pfam" id="PF00593"/>
    </source>
</evidence>
<dbReference type="PANTHER" id="PTHR47234">
    <property type="match status" value="1"/>
</dbReference>
<name>A0ABX8ZJA7_9SPHN</name>
<keyword evidence="4 8" id="KW-0812">Transmembrane</keyword>